<feature type="transmembrane region" description="Helical" evidence="1">
    <location>
        <begin position="99"/>
        <end position="121"/>
    </location>
</feature>
<sequence>MIVFFFFLIFFFSTAVCYLFLSRYKELGKIGLAVTSVSIVLLWIGLTAFLLTAFGLYRLDRVIYSITFLASISLAILFQRRQHGLKEKFSILEIGKKELLFLILFSLFSFYLYACFPTQYIDGGRDQGQYTIFGYVIAKTGGFNLDIPDSQLIRNVFGSSVLLDYQAITLDPRAEIDRRFPAFFHLLPSYLAIGYDLFGMYGLLGVNSVFGFISVFLFYLVLRRLSDPLVAGAALVLYVLNASQLWNIRSTLSEPISQFLLLLTAYLLQTFFKTKNGFIMSAIGAILGISCLVRIDGFTYFPALALYSVYLVLVSPKYFRNFLFFFLSFSFVCFIAAIYSYCRSLMYVEAHWLYVKLLIISFCFSVGLVFSEATVLKVTPTILEDLRVWLKNKKKTLRIITYILIVSLIGLVYLIRSNFVNQLSNFANPANKEINFVSAFFWYVPFWLFFFLPFAFDFFLFRRRGIRSSFLFFIGSLLLFLYLLDPRIHPDHFWATRRWVIISIPFAILCSFLGIRSIPGLKERWKTYILILGFLSGLAYTIWRSNLILFQPMMGSYLEGYERFSKSLPLDRGIYFTTKRAIASPLRYMYGRNIFLIQNSMEFLNRVPELLKLGKKVYIIQNGDFSGYKSNLKFYKVASLNLMGKFPIESVYKFPEFLYHKNLNLQVFRVESSDRIPSDEPIEMTWNPADGGFLSKVGMIEEDGTISATRHRGPLVYGPFLTLPGGKYELQFIGKNLRNAEFDIVCNGGSDRLLEIQKGTKDSIETLVFEVKRPIVDDLEFRVFVEGKSGVKIDKISLKTIIKK</sequence>
<dbReference type="EMBL" id="AHOM02000010">
    <property type="protein sequence ID" value="EJZ40187.1"/>
    <property type="molecule type" value="Genomic_DNA"/>
</dbReference>
<feature type="transmembrane region" description="Helical" evidence="1">
    <location>
        <begin position="299"/>
        <end position="315"/>
    </location>
</feature>
<name>A0ABN0H3U1_9LEPT</name>
<feature type="transmembrane region" description="Helical" evidence="1">
    <location>
        <begin position="468"/>
        <end position="484"/>
    </location>
</feature>
<feature type="transmembrane region" description="Helical" evidence="1">
    <location>
        <begin position="353"/>
        <end position="376"/>
    </location>
</feature>
<feature type="transmembrane region" description="Helical" evidence="1">
    <location>
        <begin position="496"/>
        <end position="515"/>
    </location>
</feature>
<feature type="transmembrane region" description="Helical" evidence="1">
    <location>
        <begin position="198"/>
        <end position="222"/>
    </location>
</feature>
<comment type="caution">
    <text evidence="2">The sequence shown here is derived from an EMBL/GenBank/DDBJ whole genome shotgun (WGS) entry which is preliminary data.</text>
</comment>
<evidence type="ECO:0000313" key="2">
    <source>
        <dbReference type="EMBL" id="EJZ40187.1"/>
    </source>
</evidence>
<keyword evidence="3" id="KW-1185">Reference proteome</keyword>
<dbReference type="Proteomes" id="UP000018720">
    <property type="component" value="Unassembled WGS sequence"/>
</dbReference>
<evidence type="ECO:0000313" key="3">
    <source>
        <dbReference type="Proteomes" id="UP000018720"/>
    </source>
</evidence>
<keyword evidence="1" id="KW-0812">Transmembrane</keyword>
<accession>A0ABN0H3U1</accession>
<feature type="transmembrane region" description="Helical" evidence="1">
    <location>
        <begin position="397"/>
        <end position="416"/>
    </location>
</feature>
<feature type="transmembrane region" description="Helical" evidence="1">
    <location>
        <begin position="277"/>
        <end position="293"/>
    </location>
</feature>
<feature type="transmembrane region" description="Helical" evidence="1">
    <location>
        <begin position="6"/>
        <end position="24"/>
    </location>
</feature>
<keyword evidence="1" id="KW-1133">Transmembrane helix</keyword>
<keyword evidence="1" id="KW-0472">Membrane</keyword>
<protein>
    <submittedName>
        <fullName evidence="2">Membrane protein</fullName>
    </submittedName>
</protein>
<feature type="transmembrane region" description="Helical" evidence="1">
    <location>
        <begin position="527"/>
        <end position="543"/>
    </location>
</feature>
<gene>
    <name evidence="2" type="ORF">LEP1GSC178_1346</name>
</gene>
<organism evidence="2 3">
    <name type="scientific">Leptospira licerasiae str. MMD4847</name>
    <dbReference type="NCBI Taxonomy" id="1049971"/>
    <lineage>
        <taxon>Bacteria</taxon>
        <taxon>Pseudomonadati</taxon>
        <taxon>Spirochaetota</taxon>
        <taxon>Spirochaetia</taxon>
        <taxon>Leptospirales</taxon>
        <taxon>Leptospiraceae</taxon>
        <taxon>Leptospira</taxon>
    </lineage>
</organism>
<feature type="transmembrane region" description="Helical" evidence="1">
    <location>
        <begin position="322"/>
        <end position="341"/>
    </location>
</feature>
<reference evidence="2 3" key="1">
    <citation type="submission" date="2012-08" db="EMBL/GenBank/DDBJ databases">
        <authorList>
            <person name="Harkins D.M."/>
            <person name="Durkin A.S."/>
            <person name="Selengut J.D."/>
            <person name="Sanka R."/>
            <person name="DePew J."/>
            <person name="Purushe J."/>
            <person name="Matthias M.A."/>
            <person name="Vinetz J.M."/>
            <person name="Sutton G.G."/>
            <person name="Nelson W.C."/>
            <person name="Fouts D.E."/>
        </authorList>
    </citation>
    <scope>NUCLEOTIDE SEQUENCE [LARGE SCALE GENOMIC DNA]</scope>
    <source>
        <strain evidence="2 3">MMD4847</strain>
    </source>
</reference>
<feature type="transmembrane region" description="Helical" evidence="1">
    <location>
        <begin position="62"/>
        <end position="78"/>
    </location>
</feature>
<feature type="transmembrane region" description="Helical" evidence="1">
    <location>
        <begin position="31"/>
        <end position="56"/>
    </location>
</feature>
<proteinExistence type="predicted"/>
<evidence type="ECO:0000256" key="1">
    <source>
        <dbReference type="SAM" id="Phobius"/>
    </source>
</evidence>
<feature type="transmembrane region" description="Helical" evidence="1">
    <location>
        <begin position="436"/>
        <end position="456"/>
    </location>
</feature>